<sequence>MSDAGPPVVSEPSAIPDTPPTDMQEGVDCTEVEVATTATTATAEEVVDTTEKGKDGKRMSDTRALFTVPSFTPFILGDIVNQMGDSLFFIALPWLILQPP</sequence>
<evidence type="ECO:0000313" key="2">
    <source>
        <dbReference type="EMBL" id="GIQ88003.1"/>
    </source>
</evidence>
<reference evidence="2 3" key="1">
    <citation type="journal article" date="2018" name="PLoS ONE">
        <title>The draft genome of Kipferlia bialata reveals reductive genome evolution in fornicate parasites.</title>
        <authorList>
            <person name="Tanifuji G."/>
            <person name="Takabayashi S."/>
            <person name="Kume K."/>
            <person name="Takagi M."/>
            <person name="Nakayama T."/>
            <person name="Kamikawa R."/>
            <person name="Inagaki Y."/>
            <person name="Hashimoto T."/>
        </authorList>
    </citation>
    <scope>NUCLEOTIDE SEQUENCE [LARGE SCALE GENOMIC DNA]</scope>
    <source>
        <strain evidence="2">NY0173</strain>
    </source>
</reference>
<keyword evidence="3" id="KW-1185">Reference proteome</keyword>
<evidence type="ECO:0000313" key="3">
    <source>
        <dbReference type="Proteomes" id="UP000265618"/>
    </source>
</evidence>
<evidence type="ECO:0000256" key="1">
    <source>
        <dbReference type="SAM" id="MobiDB-lite"/>
    </source>
</evidence>
<organism evidence="2 3">
    <name type="scientific">Kipferlia bialata</name>
    <dbReference type="NCBI Taxonomy" id="797122"/>
    <lineage>
        <taxon>Eukaryota</taxon>
        <taxon>Metamonada</taxon>
        <taxon>Carpediemonas-like organisms</taxon>
        <taxon>Kipferlia</taxon>
    </lineage>
</organism>
<dbReference type="EMBL" id="BDIP01003680">
    <property type="protein sequence ID" value="GIQ88003.1"/>
    <property type="molecule type" value="Genomic_DNA"/>
</dbReference>
<name>A0A9K3GM52_9EUKA</name>
<dbReference type="Proteomes" id="UP000265618">
    <property type="component" value="Unassembled WGS sequence"/>
</dbReference>
<dbReference type="AlphaFoldDB" id="A0A9K3GM52"/>
<comment type="caution">
    <text evidence="2">The sequence shown here is derived from an EMBL/GenBank/DDBJ whole genome shotgun (WGS) entry which is preliminary data.</text>
</comment>
<accession>A0A9K3GM52</accession>
<proteinExistence type="predicted"/>
<protein>
    <submittedName>
        <fullName evidence="2">Uncharacterized protein</fullName>
    </submittedName>
</protein>
<gene>
    <name evidence="2" type="ORF">KIPB_010159</name>
</gene>
<feature type="region of interest" description="Disordered" evidence="1">
    <location>
        <begin position="1"/>
        <end position="25"/>
    </location>
</feature>